<dbReference type="EMBL" id="JARRAG010000002">
    <property type="protein sequence ID" value="MDG3005911.1"/>
    <property type="molecule type" value="Genomic_DNA"/>
</dbReference>
<comment type="caution">
    <text evidence="2">The sequence shown here is derived from an EMBL/GenBank/DDBJ whole genome shotgun (WGS) entry which is preliminary data.</text>
</comment>
<name>A0ABT6FEA8_9BACT</name>
<accession>A0ABT6FEA8</accession>
<dbReference type="SUPFAM" id="SSF88659">
    <property type="entry name" value="Sigma3 and sigma4 domains of RNA polymerase sigma factors"/>
    <property type="match status" value="1"/>
</dbReference>
<proteinExistence type="predicted"/>
<dbReference type="Proteomes" id="UP001216907">
    <property type="component" value="Unassembled WGS sequence"/>
</dbReference>
<dbReference type="InterPro" id="IPR036388">
    <property type="entry name" value="WH-like_DNA-bd_sf"/>
</dbReference>
<dbReference type="Pfam" id="PF08281">
    <property type="entry name" value="Sigma70_r4_2"/>
    <property type="match status" value="1"/>
</dbReference>
<feature type="domain" description="RNA polymerase sigma factor 70 region 4 type 2" evidence="1">
    <location>
        <begin position="2"/>
        <end position="45"/>
    </location>
</feature>
<dbReference type="RefSeq" id="WP_277864370.1">
    <property type="nucleotide sequence ID" value="NZ_JARRAG010000002.1"/>
</dbReference>
<reference evidence="2 3" key="1">
    <citation type="submission" date="2023-03" db="EMBL/GenBank/DDBJ databases">
        <title>Paludisphaera mucosa sp. nov. a novel planctomycete from northern fen.</title>
        <authorList>
            <person name="Ivanova A."/>
        </authorList>
    </citation>
    <scope>NUCLEOTIDE SEQUENCE [LARGE SCALE GENOMIC DNA]</scope>
    <source>
        <strain evidence="2 3">Pla2</strain>
    </source>
</reference>
<evidence type="ECO:0000313" key="3">
    <source>
        <dbReference type="Proteomes" id="UP001216907"/>
    </source>
</evidence>
<dbReference type="InterPro" id="IPR013324">
    <property type="entry name" value="RNA_pol_sigma_r3/r4-like"/>
</dbReference>
<keyword evidence="3" id="KW-1185">Reference proteome</keyword>
<evidence type="ECO:0000259" key="1">
    <source>
        <dbReference type="Pfam" id="PF08281"/>
    </source>
</evidence>
<dbReference type="InterPro" id="IPR013249">
    <property type="entry name" value="RNA_pol_sigma70_r4_t2"/>
</dbReference>
<protein>
    <submittedName>
        <fullName evidence="2">Sigma factor-like helix-turn-helix DNA-binding protein</fullName>
    </submittedName>
</protein>
<evidence type="ECO:0000313" key="2">
    <source>
        <dbReference type="EMBL" id="MDG3005911.1"/>
    </source>
</evidence>
<sequence length="156" mass="17120">MLEAIGHLPEDEREALDLVRIQRLSQAEAARMLGVFAMTVNRRRTAIRTLVERLVLRSCSDDQLSRGSRGRSSYSVGLRATNHARPPAYLWCLYHGLSGVTPTRRSDASPLSEAVGPGPSFGSPATFGAIWILRTGVGGDLTPLDERNRPRRRSPG</sequence>
<organism evidence="2 3">
    <name type="scientific">Paludisphaera mucosa</name>
    <dbReference type="NCBI Taxonomy" id="3030827"/>
    <lineage>
        <taxon>Bacteria</taxon>
        <taxon>Pseudomonadati</taxon>
        <taxon>Planctomycetota</taxon>
        <taxon>Planctomycetia</taxon>
        <taxon>Isosphaerales</taxon>
        <taxon>Isosphaeraceae</taxon>
        <taxon>Paludisphaera</taxon>
    </lineage>
</organism>
<dbReference type="Gene3D" id="1.10.10.10">
    <property type="entry name" value="Winged helix-like DNA-binding domain superfamily/Winged helix DNA-binding domain"/>
    <property type="match status" value="1"/>
</dbReference>
<gene>
    <name evidence="2" type="ORF">PZE19_19185</name>
</gene>